<feature type="region of interest" description="Disordered" evidence="16">
    <location>
        <begin position="355"/>
        <end position="425"/>
    </location>
</feature>
<dbReference type="PIRSF" id="PIRSF002356">
    <property type="entry name" value="Calreticulin"/>
    <property type="match status" value="1"/>
</dbReference>
<evidence type="ECO:0000256" key="1">
    <source>
        <dbReference type="ARBA" id="ARBA00004319"/>
    </source>
</evidence>
<gene>
    <name evidence="17" type="ORF">FBUS_01232</name>
</gene>
<feature type="compositionally biased region" description="Basic and acidic residues" evidence="16">
    <location>
        <begin position="284"/>
        <end position="295"/>
    </location>
</feature>
<keyword evidence="5 15" id="KW-0732">Signal</keyword>
<feature type="binding site" evidence="13">
    <location>
        <position position="316"/>
    </location>
    <ligand>
        <name>an alpha-D-glucoside</name>
        <dbReference type="ChEBI" id="CHEBI:22390"/>
    </ligand>
</feature>
<feature type="binding site" evidence="13">
    <location>
        <position position="134"/>
    </location>
    <ligand>
        <name>an alpha-D-glucoside</name>
        <dbReference type="ChEBI" id="CHEBI:22390"/>
    </ligand>
</feature>
<evidence type="ECO:0000256" key="6">
    <source>
        <dbReference type="ARBA" id="ARBA00022734"/>
    </source>
</evidence>
<feature type="compositionally biased region" description="Acidic residues" evidence="16">
    <location>
        <begin position="251"/>
        <end position="260"/>
    </location>
</feature>
<evidence type="ECO:0000256" key="11">
    <source>
        <dbReference type="ARBA" id="ARBA00023186"/>
    </source>
</evidence>
<evidence type="ECO:0000313" key="18">
    <source>
        <dbReference type="Proteomes" id="UP000728185"/>
    </source>
</evidence>
<dbReference type="AlphaFoldDB" id="A0A8E0RLC2"/>
<keyword evidence="4" id="KW-0479">Metal-binding</keyword>
<name>A0A8E0RLC2_9TREM</name>
<dbReference type="GO" id="GO:0036503">
    <property type="term" value="P:ERAD pathway"/>
    <property type="evidence" value="ECO:0007669"/>
    <property type="project" value="TreeGrafter"/>
</dbReference>
<keyword evidence="7" id="KW-0677">Repeat</keyword>
<proteinExistence type="inferred from homology"/>
<dbReference type="PROSITE" id="PS00804">
    <property type="entry name" value="CALRETICULIN_2"/>
    <property type="match status" value="1"/>
</dbReference>
<protein>
    <recommendedName>
        <fullName evidence="3 12">Calreticulin</fullName>
    </recommendedName>
</protein>
<dbReference type="GO" id="GO:0006457">
    <property type="term" value="P:protein folding"/>
    <property type="evidence" value="ECO:0007669"/>
    <property type="project" value="InterPro"/>
</dbReference>
<dbReference type="PRINTS" id="PR00626">
    <property type="entry name" value="CALRETICULIN"/>
</dbReference>
<feature type="signal peptide" evidence="15">
    <location>
        <begin position="1"/>
        <end position="18"/>
    </location>
</feature>
<dbReference type="InterPro" id="IPR013320">
    <property type="entry name" value="ConA-like_dom_sf"/>
</dbReference>
<evidence type="ECO:0000256" key="3">
    <source>
        <dbReference type="ARBA" id="ARBA00015837"/>
    </source>
</evidence>
<feature type="region of interest" description="Disordered" evidence="16">
    <location>
        <begin position="221"/>
        <end position="295"/>
    </location>
</feature>
<dbReference type="GO" id="GO:0005789">
    <property type="term" value="C:endoplasmic reticulum membrane"/>
    <property type="evidence" value="ECO:0007669"/>
    <property type="project" value="TreeGrafter"/>
</dbReference>
<feature type="compositionally biased region" description="Basic and acidic residues" evidence="16">
    <location>
        <begin position="416"/>
        <end position="425"/>
    </location>
</feature>
<dbReference type="InterPro" id="IPR018124">
    <property type="entry name" value="Calret/calnex_CS"/>
</dbReference>
<dbReference type="InterPro" id="IPR009033">
    <property type="entry name" value="Calreticulin/calnexin_P_dom_sf"/>
</dbReference>
<reference evidence="17" key="1">
    <citation type="submission" date="2019-05" db="EMBL/GenBank/DDBJ databases">
        <title>Annotation for the trematode Fasciolopsis buski.</title>
        <authorList>
            <person name="Choi Y.-J."/>
        </authorList>
    </citation>
    <scope>NUCLEOTIDE SEQUENCE</scope>
    <source>
        <strain evidence="17">HT</strain>
        <tissue evidence="17">Whole worm</tissue>
    </source>
</reference>
<evidence type="ECO:0000256" key="2">
    <source>
        <dbReference type="ARBA" id="ARBA00010983"/>
    </source>
</evidence>
<dbReference type="InterPro" id="IPR001580">
    <property type="entry name" value="Calret/calnex"/>
</dbReference>
<dbReference type="InterPro" id="IPR009169">
    <property type="entry name" value="Calreticulin"/>
</dbReference>
<keyword evidence="10" id="KW-0106">Calcium</keyword>
<dbReference type="GO" id="GO:0030246">
    <property type="term" value="F:carbohydrate binding"/>
    <property type="evidence" value="ECO:0007669"/>
    <property type="project" value="UniProtKB-KW"/>
</dbReference>
<evidence type="ECO:0000256" key="7">
    <source>
        <dbReference type="ARBA" id="ARBA00022737"/>
    </source>
</evidence>
<keyword evidence="18" id="KW-1185">Reference proteome</keyword>
<accession>A0A8E0RLC2</accession>
<sequence>MFVAGVLPLFLLLNVVRCEVYFHEKFTNKDSLGEWIQSKHHKENQGEWQISAGQDPVDDKEFGLQTKTDFRYYGIAKKLDKPFSTEGKTFVLQFTVKYDHSVSCGGAYIKLFGSELDPTDIHGESPYKLMFGPDICGYSTKKIHIVIPYNGKNHLFKEEVSCPDDLFTHLFTLIIMPDNTYKLLVDNKQERSGSLEEHWDMLPPKKIADPAVSKPTDWVDEAEIDDPDDKKPSDWVEIKTIPDPQAKKPEDWDDEMDGEWEPPKIDNPEYKGEWKPKKIPNPKYKGEWKAPEIDNPEYKHDDKLYVLEDVAYVGFDLWQVTSGSLFDNLLLTDDPEYARSQGDKVWKKRFDAEKEAKKKKEAEEAKKEEEERKKKEEEEEKKKKEETKEEKEEEKKEEKEENVEKAEPVTETEPVMMKETEHEEL</sequence>
<dbReference type="GO" id="GO:0005509">
    <property type="term" value="F:calcium ion binding"/>
    <property type="evidence" value="ECO:0007669"/>
    <property type="project" value="InterPro"/>
</dbReference>
<evidence type="ECO:0000256" key="15">
    <source>
        <dbReference type="RuleBase" id="RU362126"/>
    </source>
</evidence>
<dbReference type="SUPFAM" id="SSF49899">
    <property type="entry name" value="Concanavalin A-like lectins/glucanases"/>
    <property type="match status" value="1"/>
</dbReference>
<evidence type="ECO:0000256" key="12">
    <source>
        <dbReference type="PIRNR" id="PIRNR002356"/>
    </source>
</evidence>
<dbReference type="Pfam" id="PF00262">
    <property type="entry name" value="Calreticulin"/>
    <property type="match status" value="2"/>
</dbReference>
<evidence type="ECO:0000313" key="17">
    <source>
        <dbReference type="EMBL" id="KAA0186418.1"/>
    </source>
</evidence>
<dbReference type="FunFam" id="2.10.250.10:FF:000002">
    <property type="entry name" value="Calreticulin"/>
    <property type="match status" value="1"/>
</dbReference>
<dbReference type="SUPFAM" id="SSF63887">
    <property type="entry name" value="P-domain of calnexin/calreticulin"/>
    <property type="match status" value="1"/>
</dbReference>
<feature type="compositionally biased region" description="Basic and acidic residues" evidence="16">
    <location>
        <begin position="261"/>
        <end position="276"/>
    </location>
</feature>
<feature type="binding site" evidence="13">
    <location>
        <position position="110"/>
    </location>
    <ligand>
        <name>an alpha-D-glucoside</name>
        <dbReference type="ChEBI" id="CHEBI:22390"/>
    </ligand>
</feature>
<dbReference type="PANTHER" id="PTHR11073:SF2">
    <property type="entry name" value="CALRETICULIN"/>
    <property type="match status" value="1"/>
</dbReference>
<comment type="similarity">
    <text evidence="2 12 15">Belongs to the calreticulin family.</text>
</comment>
<evidence type="ECO:0000256" key="16">
    <source>
        <dbReference type="SAM" id="MobiDB-lite"/>
    </source>
</evidence>
<evidence type="ECO:0000256" key="9">
    <source>
        <dbReference type="ARBA" id="ARBA00022833"/>
    </source>
</evidence>
<dbReference type="EMBL" id="LUCM01009769">
    <property type="protein sequence ID" value="KAA0186418.1"/>
    <property type="molecule type" value="Genomic_DNA"/>
</dbReference>
<comment type="subcellular location">
    <subcellularLocation>
        <location evidence="1 12">Endoplasmic reticulum lumen</location>
    </subcellularLocation>
</comment>
<feature type="compositionally biased region" description="Basic and acidic residues" evidence="16">
    <location>
        <begin position="355"/>
        <end position="408"/>
    </location>
</feature>
<keyword evidence="6" id="KW-0430">Lectin</keyword>
<evidence type="ECO:0000256" key="10">
    <source>
        <dbReference type="ARBA" id="ARBA00022837"/>
    </source>
</evidence>
<dbReference type="Gene3D" id="2.10.250.10">
    <property type="entry name" value="Calreticulin/calnexin, P domain"/>
    <property type="match status" value="1"/>
</dbReference>
<dbReference type="OrthoDB" id="1938156at2759"/>
<dbReference type="PANTHER" id="PTHR11073">
    <property type="entry name" value="CALRETICULIN AND CALNEXIN"/>
    <property type="match status" value="1"/>
</dbReference>
<evidence type="ECO:0000256" key="4">
    <source>
        <dbReference type="ARBA" id="ARBA00022723"/>
    </source>
</evidence>
<feature type="chain" id="PRO_5034825098" description="Calreticulin" evidence="15">
    <location>
        <begin position="19"/>
        <end position="425"/>
    </location>
</feature>
<evidence type="ECO:0000256" key="8">
    <source>
        <dbReference type="ARBA" id="ARBA00022824"/>
    </source>
</evidence>
<dbReference type="Proteomes" id="UP000728185">
    <property type="component" value="Unassembled WGS sequence"/>
</dbReference>
<keyword evidence="9" id="KW-0862">Zinc</keyword>
<evidence type="ECO:0000256" key="13">
    <source>
        <dbReference type="PIRSR" id="PIRSR002356-1"/>
    </source>
</evidence>
<feature type="binding site" evidence="13">
    <location>
        <position position="108"/>
    </location>
    <ligand>
        <name>an alpha-D-glucoside</name>
        <dbReference type="ChEBI" id="CHEBI:22390"/>
    </ligand>
</feature>
<evidence type="ECO:0000256" key="14">
    <source>
        <dbReference type="PIRSR" id="PIRSR002356-3"/>
    </source>
</evidence>
<dbReference type="GO" id="GO:0051082">
    <property type="term" value="F:unfolded protein binding"/>
    <property type="evidence" value="ECO:0007669"/>
    <property type="project" value="InterPro"/>
</dbReference>
<evidence type="ECO:0000256" key="5">
    <source>
        <dbReference type="ARBA" id="ARBA00022729"/>
    </source>
</evidence>
<feature type="disulfide bond" evidence="14">
    <location>
        <begin position="104"/>
        <end position="136"/>
    </location>
</feature>
<organism evidence="17 18">
    <name type="scientific">Fasciolopsis buskii</name>
    <dbReference type="NCBI Taxonomy" id="27845"/>
    <lineage>
        <taxon>Eukaryota</taxon>
        <taxon>Metazoa</taxon>
        <taxon>Spiralia</taxon>
        <taxon>Lophotrochozoa</taxon>
        <taxon>Platyhelminthes</taxon>
        <taxon>Trematoda</taxon>
        <taxon>Digenea</taxon>
        <taxon>Plagiorchiida</taxon>
        <taxon>Echinostomata</taxon>
        <taxon>Echinostomatoidea</taxon>
        <taxon>Fasciolidae</taxon>
        <taxon>Fasciolopsis</taxon>
    </lineage>
</organism>
<comment type="caution">
    <text evidence="17">The sequence shown here is derived from an EMBL/GenBank/DDBJ whole genome shotgun (WGS) entry which is preliminary data.</text>
</comment>
<dbReference type="Gene3D" id="2.60.120.200">
    <property type="match status" value="1"/>
</dbReference>
<feature type="compositionally biased region" description="Basic and acidic residues" evidence="16">
    <location>
        <begin position="228"/>
        <end position="237"/>
    </location>
</feature>
<feature type="binding site" evidence="13">
    <location>
        <position position="127"/>
    </location>
    <ligand>
        <name>an alpha-D-glucoside</name>
        <dbReference type="ChEBI" id="CHEBI:22390"/>
    </ligand>
</feature>
<keyword evidence="11 12" id="KW-0143">Chaperone</keyword>
<keyword evidence="14" id="KW-1015">Disulfide bond</keyword>
<keyword evidence="8 12" id="KW-0256">Endoplasmic reticulum</keyword>
<dbReference type="GO" id="GO:0005788">
    <property type="term" value="C:endoplasmic reticulum lumen"/>
    <property type="evidence" value="ECO:0007669"/>
    <property type="project" value="UniProtKB-SubCell"/>
</dbReference>